<dbReference type="RefSeq" id="WP_075575915.1">
    <property type="nucleotide sequence ID" value="NZ_CALUIC010000008.1"/>
</dbReference>
<gene>
    <name evidence="1" type="ORF">B5G21_02145</name>
</gene>
<comment type="caution">
    <text evidence="1">The sequence shown here is derived from an EMBL/GenBank/DDBJ whole genome shotgun (WGS) entry which is preliminary data.</text>
</comment>
<accession>A0A1Y3U5N6</accession>
<dbReference type="Proteomes" id="UP000196560">
    <property type="component" value="Unassembled WGS sequence"/>
</dbReference>
<keyword evidence="2" id="KW-1185">Reference proteome</keyword>
<evidence type="ECO:0000313" key="2">
    <source>
        <dbReference type="Proteomes" id="UP000196560"/>
    </source>
</evidence>
<evidence type="ECO:0000313" key="1">
    <source>
        <dbReference type="EMBL" id="OUN44094.1"/>
    </source>
</evidence>
<proteinExistence type="predicted"/>
<organism evidence="1 2">
    <name type="scientific">Enorma massiliensis</name>
    <dbReference type="NCBI Taxonomy" id="1472761"/>
    <lineage>
        <taxon>Bacteria</taxon>
        <taxon>Bacillati</taxon>
        <taxon>Actinomycetota</taxon>
        <taxon>Coriobacteriia</taxon>
        <taxon>Coriobacteriales</taxon>
        <taxon>Coriobacteriaceae</taxon>
        <taxon>Enorma</taxon>
    </lineage>
</organism>
<sequence>MDLLRINEQEGQFLKNGVWIPICDIERDDLLELIRATASNDHVGLVECNGDTPIRDPISMTIYEQVYKVLNDLDANRATYLASIDEEFDRLEREYGLT</sequence>
<reference evidence="2" key="1">
    <citation type="submission" date="2017-04" db="EMBL/GenBank/DDBJ databases">
        <title>Function of individual gut microbiota members based on whole genome sequencing of pure cultures obtained from chicken caecum.</title>
        <authorList>
            <person name="Medvecky M."/>
            <person name="Cejkova D."/>
            <person name="Polansky O."/>
            <person name="Karasova D."/>
            <person name="Kubasova T."/>
            <person name="Cizek A."/>
            <person name="Rychlik I."/>
        </authorList>
    </citation>
    <scope>NUCLEOTIDE SEQUENCE [LARGE SCALE GENOMIC DNA]</scope>
    <source>
        <strain evidence="2">An70</strain>
    </source>
</reference>
<dbReference type="AlphaFoldDB" id="A0A1Y3U5N6"/>
<protein>
    <submittedName>
        <fullName evidence="1">Uncharacterized protein</fullName>
    </submittedName>
</protein>
<name>A0A1Y3U5N6_9ACTN</name>
<dbReference type="EMBL" id="NFHO01000002">
    <property type="protein sequence ID" value="OUN44094.1"/>
    <property type="molecule type" value="Genomic_DNA"/>
</dbReference>